<keyword evidence="7" id="KW-1185">Reference proteome</keyword>
<dbReference type="InterPro" id="IPR002139">
    <property type="entry name" value="Ribo/fructo_kinase"/>
</dbReference>
<evidence type="ECO:0000256" key="1">
    <source>
        <dbReference type="ARBA" id="ARBA00010688"/>
    </source>
</evidence>
<name>A0A0U4WKU1_9BACL</name>
<dbReference type="GO" id="GO:0008673">
    <property type="term" value="F:2-dehydro-3-deoxygluconokinase activity"/>
    <property type="evidence" value="ECO:0007669"/>
    <property type="project" value="UniProtKB-EC"/>
</dbReference>
<dbReference type="GO" id="GO:0006000">
    <property type="term" value="P:fructose metabolic process"/>
    <property type="evidence" value="ECO:0007669"/>
    <property type="project" value="UniProtKB-ARBA"/>
</dbReference>
<dbReference type="GO" id="GO:0008865">
    <property type="term" value="F:fructokinase activity"/>
    <property type="evidence" value="ECO:0007669"/>
    <property type="project" value="UniProtKB-ARBA"/>
</dbReference>
<dbReference type="AlphaFoldDB" id="A0A0U4WKU1"/>
<dbReference type="Proteomes" id="UP000217696">
    <property type="component" value="Chromosome"/>
</dbReference>
<comment type="similarity">
    <text evidence="1">Belongs to the carbohydrate kinase PfkB family.</text>
</comment>
<sequence>MKAVLSLGELLIDFVPETNGQALADVGSFRRAPGGAPANVAAAVARLGGRARFIGKTGTDAFGDFLIQTLADVGVDTSFLTRTAEVKTGLAFVSLKEDGERDFLFYRDPAADMLLERNDITDELFAEAAVFHFGSLSLIADPARSATVYAAEQARKHGLLVSYDPNVRLALWPGAEDARRTILSYMPLADVVKVSEEELEFLTGTVDVREGTASWFTQGVRLVLITRGKQGSTYVLPDGSTGDVPGIPAQAVDATGAGDAFVGAVLYQLAERMTCNPGDVLGGLNHEVLVRLLTFANVAGALATEQRGAIPALPHMAVVNKALDDLREKR</sequence>
<keyword evidence="2 6" id="KW-0808">Transferase</keyword>
<dbReference type="PRINTS" id="PR00990">
    <property type="entry name" value="RIBOKINASE"/>
</dbReference>
<organism evidence="6 7">
    <name type="scientific">Aneurinibacillus soli</name>
    <dbReference type="NCBI Taxonomy" id="1500254"/>
    <lineage>
        <taxon>Bacteria</taxon>
        <taxon>Bacillati</taxon>
        <taxon>Bacillota</taxon>
        <taxon>Bacilli</taxon>
        <taxon>Bacillales</taxon>
        <taxon>Paenibacillaceae</taxon>
        <taxon>Aneurinibacillus group</taxon>
        <taxon>Aneurinibacillus</taxon>
    </lineage>
</organism>
<dbReference type="SUPFAM" id="SSF53613">
    <property type="entry name" value="Ribokinase-like"/>
    <property type="match status" value="1"/>
</dbReference>
<dbReference type="KEGG" id="asoc:CB4_03259"/>
<dbReference type="PANTHER" id="PTHR43085">
    <property type="entry name" value="HEXOKINASE FAMILY MEMBER"/>
    <property type="match status" value="1"/>
</dbReference>
<keyword evidence="5" id="KW-0067">ATP-binding</keyword>
<dbReference type="Pfam" id="PF00294">
    <property type="entry name" value="PfkB"/>
    <property type="match status" value="1"/>
</dbReference>
<evidence type="ECO:0000256" key="5">
    <source>
        <dbReference type="ARBA" id="ARBA00022840"/>
    </source>
</evidence>
<evidence type="ECO:0000256" key="2">
    <source>
        <dbReference type="ARBA" id="ARBA00022679"/>
    </source>
</evidence>
<evidence type="ECO:0000256" key="3">
    <source>
        <dbReference type="ARBA" id="ARBA00022741"/>
    </source>
</evidence>
<dbReference type="InterPro" id="IPR011611">
    <property type="entry name" value="PfkB_dom"/>
</dbReference>
<dbReference type="PANTHER" id="PTHR43085:SF1">
    <property type="entry name" value="PSEUDOURIDINE KINASE-RELATED"/>
    <property type="match status" value="1"/>
</dbReference>
<protein>
    <submittedName>
        <fullName evidence="6">2-dehydro-3-deoxygluconokinase</fullName>
        <ecNumber evidence="6">2.7.1.45</ecNumber>
    </submittedName>
</protein>
<dbReference type="EMBL" id="AP017312">
    <property type="protein sequence ID" value="BAU29081.1"/>
    <property type="molecule type" value="Genomic_DNA"/>
</dbReference>
<dbReference type="PROSITE" id="PS00583">
    <property type="entry name" value="PFKB_KINASES_1"/>
    <property type="match status" value="1"/>
</dbReference>
<dbReference type="RefSeq" id="WP_096466789.1">
    <property type="nucleotide sequence ID" value="NZ_AP017312.1"/>
</dbReference>
<dbReference type="Gene3D" id="3.40.1190.20">
    <property type="match status" value="1"/>
</dbReference>
<evidence type="ECO:0000256" key="4">
    <source>
        <dbReference type="ARBA" id="ARBA00022777"/>
    </source>
</evidence>
<gene>
    <name evidence="6" type="primary">kdgK</name>
    <name evidence="6" type="ORF">CB4_03259</name>
</gene>
<reference evidence="6 7" key="1">
    <citation type="submission" date="2015-12" db="EMBL/GenBank/DDBJ databases">
        <title>Genome sequence of Aneurinibacillus soli.</title>
        <authorList>
            <person name="Lee J.S."/>
            <person name="Lee K.C."/>
            <person name="Kim K.K."/>
            <person name="Lee B.W."/>
        </authorList>
    </citation>
    <scope>NUCLEOTIDE SEQUENCE [LARGE SCALE GENOMIC DNA]</scope>
    <source>
        <strain evidence="6 7">CB4</strain>
    </source>
</reference>
<dbReference type="InterPro" id="IPR029056">
    <property type="entry name" value="Ribokinase-like"/>
</dbReference>
<evidence type="ECO:0000313" key="7">
    <source>
        <dbReference type="Proteomes" id="UP000217696"/>
    </source>
</evidence>
<proteinExistence type="inferred from homology"/>
<dbReference type="InterPro" id="IPR002173">
    <property type="entry name" value="Carboh/pur_kinase_PfkB_CS"/>
</dbReference>
<accession>A0A0U4WKU1</accession>
<evidence type="ECO:0000313" key="6">
    <source>
        <dbReference type="EMBL" id="BAU29081.1"/>
    </source>
</evidence>
<dbReference type="InterPro" id="IPR050306">
    <property type="entry name" value="PfkB_Carbo_kinase"/>
</dbReference>
<keyword evidence="4 6" id="KW-0418">Kinase</keyword>
<dbReference type="OrthoDB" id="9813569at2"/>
<dbReference type="EC" id="2.7.1.45" evidence="6"/>
<keyword evidence="3" id="KW-0547">Nucleotide-binding</keyword>
<dbReference type="GO" id="GO:0005524">
    <property type="term" value="F:ATP binding"/>
    <property type="evidence" value="ECO:0007669"/>
    <property type="project" value="UniProtKB-KW"/>
</dbReference>
<dbReference type="CDD" id="cd01167">
    <property type="entry name" value="bac_FRK"/>
    <property type="match status" value="1"/>
</dbReference>